<evidence type="ECO:0000256" key="1">
    <source>
        <dbReference type="SAM" id="SignalP"/>
    </source>
</evidence>
<dbReference type="RefSeq" id="WP_124941786.1">
    <property type="nucleotide sequence ID" value="NZ_CP033578.1"/>
</dbReference>
<gene>
    <name evidence="2" type="ORF">ECB94_22960</name>
</gene>
<accession>A0A3G4VMN5</accession>
<dbReference type="Proteomes" id="UP000279760">
    <property type="component" value="Chromosome 2"/>
</dbReference>
<dbReference type="EMBL" id="CP033578">
    <property type="protein sequence ID" value="AYV24131.1"/>
    <property type="molecule type" value="Genomic_DNA"/>
</dbReference>
<reference evidence="2 3" key="1">
    <citation type="submission" date="2018-11" db="EMBL/GenBank/DDBJ databases">
        <title>Complete Genome Sequence of Vbrio mediterranei 117-T6: a Potential Pathogen Bacteria Isolated from the Conchocelis of Pyropia.</title>
        <authorList>
            <person name="Liu Q."/>
        </authorList>
    </citation>
    <scope>NUCLEOTIDE SEQUENCE [LARGE SCALE GENOMIC DNA]</scope>
    <source>
        <strain evidence="2 3">117-T6</strain>
    </source>
</reference>
<proteinExistence type="predicted"/>
<evidence type="ECO:0000313" key="3">
    <source>
        <dbReference type="Proteomes" id="UP000279760"/>
    </source>
</evidence>
<feature type="chain" id="PRO_5018043249" evidence="1">
    <location>
        <begin position="19"/>
        <end position="276"/>
    </location>
</feature>
<feature type="signal peptide" evidence="1">
    <location>
        <begin position="1"/>
        <end position="18"/>
    </location>
</feature>
<organism evidence="2 3">
    <name type="scientific">Vibrio mediterranei</name>
    <dbReference type="NCBI Taxonomy" id="689"/>
    <lineage>
        <taxon>Bacteria</taxon>
        <taxon>Pseudomonadati</taxon>
        <taxon>Pseudomonadota</taxon>
        <taxon>Gammaproteobacteria</taxon>
        <taxon>Vibrionales</taxon>
        <taxon>Vibrionaceae</taxon>
        <taxon>Vibrio</taxon>
    </lineage>
</organism>
<keyword evidence="1" id="KW-0732">Signal</keyword>
<evidence type="ECO:0000313" key="2">
    <source>
        <dbReference type="EMBL" id="AYV24131.1"/>
    </source>
</evidence>
<name>A0A3G4VMN5_9VIBR</name>
<protein>
    <submittedName>
        <fullName evidence="2">Uncharacterized protein</fullName>
    </submittedName>
</protein>
<sequence length="276" mass="31032">MKSGLISFLAFVPVLSQASTLCHQEENWLAGCELRNDKVVSFCTDKTGLTTYRYGKPNNIELTIKERQPGTMKTLSEGYSRGAASEYQAQNGRYTYTYTDGLYGSNDATYLLMELNHRGFEIAGLTENTLSHHTVDKSLTVSHDSKGELANIKCDDDSHFYGEPVGRSEYIHILRNVTDKYRLPLADLPSQCQSDAAPCVKLYEDFNRDFIFVQFQSIDQSSFVNDKAYLIKMATGDISQVTMQTLSSSDETQMKPLLYLTVDAKQLVVSLESEVR</sequence>
<dbReference type="AlphaFoldDB" id="A0A3G4VMN5"/>